<comment type="caution">
    <text evidence="6">The sequence shown here is derived from an EMBL/GenBank/DDBJ whole genome shotgun (WGS) entry which is preliminary data.</text>
</comment>
<evidence type="ECO:0000256" key="4">
    <source>
        <dbReference type="ARBA" id="ARBA00023163"/>
    </source>
</evidence>
<evidence type="ECO:0000313" key="7">
    <source>
        <dbReference type="Proteomes" id="UP000320338"/>
    </source>
</evidence>
<evidence type="ECO:0000259" key="5">
    <source>
        <dbReference type="PROSITE" id="PS01124"/>
    </source>
</evidence>
<feature type="domain" description="HTH araC/xylS-type" evidence="5">
    <location>
        <begin position="215"/>
        <end position="315"/>
    </location>
</feature>
<dbReference type="InterPro" id="IPR018062">
    <property type="entry name" value="HTH_AraC-typ_CS"/>
</dbReference>
<dbReference type="PROSITE" id="PS01124">
    <property type="entry name" value="HTH_ARAC_FAMILY_2"/>
    <property type="match status" value="1"/>
</dbReference>
<evidence type="ECO:0000256" key="3">
    <source>
        <dbReference type="ARBA" id="ARBA00023159"/>
    </source>
</evidence>
<dbReference type="Pfam" id="PF14525">
    <property type="entry name" value="AraC_binding_2"/>
    <property type="match status" value="1"/>
</dbReference>
<keyword evidence="7" id="KW-1185">Reference proteome</keyword>
<dbReference type="InterPro" id="IPR018060">
    <property type="entry name" value="HTH_AraC"/>
</dbReference>
<dbReference type="InterPro" id="IPR037923">
    <property type="entry name" value="HTH-like"/>
</dbReference>
<dbReference type="Gene3D" id="1.10.10.60">
    <property type="entry name" value="Homeodomain-like"/>
    <property type="match status" value="1"/>
</dbReference>
<organism evidence="6 7">
    <name type="scientific">Pseudonocardia hydrocarbonoxydans</name>
    <dbReference type="NCBI Taxonomy" id="76726"/>
    <lineage>
        <taxon>Bacteria</taxon>
        <taxon>Bacillati</taxon>
        <taxon>Actinomycetota</taxon>
        <taxon>Actinomycetes</taxon>
        <taxon>Pseudonocardiales</taxon>
        <taxon>Pseudonocardiaceae</taxon>
        <taxon>Pseudonocardia</taxon>
    </lineage>
</organism>
<dbReference type="Proteomes" id="UP000320338">
    <property type="component" value="Unassembled WGS sequence"/>
</dbReference>
<dbReference type="SUPFAM" id="SSF51215">
    <property type="entry name" value="Regulatory protein AraC"/>
    <property type="match status" value="1"/>
</dbReference>
<dbReference type="EMBL" id="BJNG01000016">
    <property type="protein sequence ID" value="GEC19942.1"/>
    <property type="molecule type" value="Genomic_DNA"/>
</dbReference>
<evidence type="ECO:0000256" key="1">
    <source>
        <dbReference type="ARBA" id="ARBA00023015"/>
    </source>
</evidence>
<reference evidence="6 7" key="1">
    <citation type="submission" date="2019-06" db="EMBL/GenBank/DDBJ databases">
        <title>Whole genome shotgun sequence of Pseudonocardia hydrocarbonoxydans NBRC 14498.</title>
        <authorList>
            <person name="Hosoyama A."/>
            <person name="Uohara A."/>
            <person name="Ohji S."/>
            <person name="Ichikawa N."/>
        </authorList>
    </citation>
    <scope>NUCLEOTIDE SEQUENCE [LARGE SCALE GENOMIC DNA]</scope>
    <source>
        <strain evidence="6 7">NBRC 14498</strain>
    </source>
</reference>
<protein>
    <submittedName>
        <fullName evidence="6">Transcriptional regulator</fullName>
    </submittedName>
</protein>
<proteinExistence type="predicted"/>
<keyword evidence="3" id="KW-0010">Activator</keyword>
<evidence type="ECO:0000256" key="2">
    <source>
        <dbReference type="ARBA" id="ARBA00023125"/>
    </source>
</evidence>
<keyword evidence="1" id="KW-0805">Transcription regulation</keyword>
<dbReference type="RefSeq" id="WP_141278472.1">
    <property type="nucleotide sequence ID" value="NZ_BAAARZ010000004.1"/>
</dbReference>
<dbReference type="Pfam" id="PF12833">
    <property type="entry name" value="HTH_18"/>
    <property type="match status" value="1"/>
</dbReference>
<keyword evidence="4" id="KW-0804">Transcription</keyword>
<dbReference type="PROSITE" id="PS00041">
    <property type="entry name" value="HTH_ARAC_FAMILY_1"/>
    <property type="match status" value="1"/>
</dbReference>
<dbReference type="GO" id="GO:0043565">
    <property type="term" value="F:sequence-specific DNA binding"/>
    <property type="evidence" value="ECO:0007669"/>
    <property type="project" value="InterPro"/>
</dbReference>
<dbReference type="PANTHER" id="PTHR46796">
    <property type="entry name" value="HTH-TYPE TRANSCRIPTIONAL ACTIVATOR RHAS-RELATED"/>
    <property type="match status" value="1"/>
</dbReference>
<evidence type="ECO:0000313" key="6">
    <source>
        <dbReference type="EMBL" id="GEC19942.1"/>
    </source>
</evidence>
<dbReference type="InterPro" id="IPR035418">
    <property type="entry name" value="AraC-bd_2"/>
</dbReference>
<sequence>MTTPTFADLHVTDVGRVDAQLPPDVHLDHVPTAPFAFHTHRVTRGPLAVEQTHATDGIRLRLPDRPSYQFGVPVRGPLHADHRGEELDLGPGDAAVFSPWPETTVVTGDRFDLMVVDVGSAALEDMLEALLGRAVPRPLRLPTSMAVGTAVGRMWADMVRLVADTTADTAAVLTNPMSAEPLQDTLLVRLLLATDHAHRDALDERVPTFGPRAVRRCVDYIEDHPERPLTLAGLAADAGLSIRALEGCWLRHREVRPGHDVGRVRLGRAHRDLQFHRPGETTVTAVARSWGFRPQPFVAAYGMRFGHPPGQTLRGPVFA</sequence>
<dbReference type="SMART" id="SM00342">
    <property type="entry name" value="HTH_ARAC"/>
    <property type="match status" value="1"/>
</dbReference>
<dbReference type="GO" id="GO:0003700">
    <property type="term" value="F:DNA-binding transcription factor activity"/>
    <property type="evidence" value="ECO:0007669"/>
    <property type="project" value="InterPro"/>
</dbReference>
<dbReference type="AlphaFoldDB" id="A0A4Y3WM06"/>
<dbReference type="OrthoDB" id="5464689at2"/>
<dbReference type="InterPro" id="IPR050204">
    <property type="entry name" value="AraC_XylS_family_regulators"/>
</dbReference>
<name>A0A4Y3WM06_9PSEU</name>
<accession>A0A4Y3WM06</accession>
<keyword evidence="2" id="KW-0238">DNA-binding</keyword>
<dbReference type="PANTHER" id="PTHR46796:SF12">
    <property type="entry name" value="HTH-TYPE DNA-BINDING TRANSCRIPTIONAL ACTIVATOR EUTR"/>
    <property type="match status" value="1"/>
</dbReference>
<gene>
    <name evidence="6" type="ORF">PHY01_22250</name>
</gene>